<dbReference type="InterPro" id="IPR011006">
    <property type="entry name" value="CheY-like_superfamily"/>
</dbReference>
<comment type="caution">
    <text evidence="5">The sequence shown here is derived from an EMBL/GenBank/DDBJ whole genome shotgun (WGS) entry which is preliminary data.</text>
</comment>
<evidence type="ECO:0000259" key="3">
    <source>
        <dbReference type="PROSITE" id="PS50883"/>
    </source>
</evidence>
<evidence type="ECO:0000259" key="4">
    <source>
        <dbReference type="PROSITE" id="PS50887"/>
    </source>
</evidence>
<dbReference type="EMBL" id="JACKZP010000050">
    <property type="protein sequence ID" value="MBC1303056.1"/>
    <property type="molecule type" value="Genomic_DNA"/>
</dbReference>
<dbReference type="InterPro" id="IPR001633">
    <property type="entry name" value="EAL_dom"/>
</dbReference>
<dbReference type="SUPFAM" id="SSF52172">
    <property type="entry name" value="CheY-like"/>
    <property type="match status" value="1"/>
</dbReference>
<dbReference type="PANTHER" id="PTHR33121">
    <property type="entry name" value="CYCLIC DI-GMP PHOSPHODIESTERASE PDEF"/>
    <property type="match status" value="1"/>
</dbReference>
<dbReference type="CDD" id="cd01949">
    <property type="entry name" value="GGDEF"/>
    <property type="match status" value="1"/>
</dbReference>
<dbReference type="Pfam" id="PF00990">
    <property type="entry name" value="GGDEF"/>
    <property type="match status" value="1"/>
</dbReference>
<evidence type="ECO:0000259" key="2">
    <source>
        <dbReference type="PROSITE" id="PS50110"/>
    </source>
</evidence>
<accession>A0ABR6SA53</accession>
<feature type="domain" description="GGDEF" evidence="4">
    <location>
        <begin position="211"/>
        <end position="344"/>
    </location>
</feature>
<sequence>MNYKQLDPYKKDILIIDDMADNLRVLSSILAREGYNVRKALNWQMACTACQTLLPDLILLDIMMPEVDGYEVCQRFKAWELTSDIPVIFISALDDVFDKVKAFKVGGVDYITKPFELEEVLVRVKNQIELRTARIEILTLNAELEQRVKQRTWELEKALQKLQIEVSARQKLQGKLLDMALHDALTGLPNRILFIRRLGKALNRAKEESNYQFAVLFLDCDRFKVVNDSLGHLVGDELLISIANRLQSCLTTDSTLARLGGDEFGILLEDIKDIRMAIQIADYILQQLSMSFKLSRYEVFMNVSIGINWGHQGYDQPEYLLRDADTAMYRAKDSGRARYHVFDPAMHEEVIKALEKENDLRRSVEKQEFVIYYQPIISLTTGKISGFEALVRWQHPTHGLIAPTEFIPVAEETGLINIINMWVLQSACQQLRIWQSHPMTPKNLSISVNLSAKLFLQTNFITQVDQIIKDTQIDPSNLELEITETVIMENNNEIKVILQQLKERKIKLIMDDFGTGYSSLSYLHIFPFNALKIDKSFVNRMLDNQENMGLVPAMISIAASMGMSAIAEGVETQEQLEQLKSLKCDFAQGYLFSRPIAQNMVMDFIASATKW</sequence>
<keyword evidence="1" id="KW-0597">Phosphoprotein</keyword>
<feature type="domain" description="Response regulatory" evidence="2">
    <location>
        <begin position="12"/>
        <end position="128"/>
    </location>
</feature>
<dbReference type="PROSITE" id="PS50883">
    <property type="entry name" value="EAL"/>
    <property type="match status" value="1"/>
</dbReference>
<dbReference type="InterPro" id="IPR050706">
    <property type="entry name" value="Cyclic-di-GMP_PDE-like"/>
</dbReference>
<dbReference type="SMART" id="SM00052">
    <property type="entry name" value="EAL"/>
    <property type="match status" value="1"/>
</dbReference>
<dbReference type="PROSITE" id="PS50887">
    <property type="entry name" value="GGDEF"/>
    <property type="match status" value="1"/>
</dbReference>
<gene>
    <name evidence="5" type="ORF">GNE12_14145</name>
</gene>
<dbReference type="NCBIfam" id="TIGR00254">
    <property type="entry name" value="GGDEF"/>
    <property type="match status" value="1"/>
</dbReference>
<dbReference type="Gene3D" id="3.30.70.270">
    <property type="match status" value="1"/>
</dbReference>
<evidence type="ECO:0000256" key="1">
    <source>
        <dbReference type="PROSITE-ProRule" id="PRU00169"/>
    </source>
</evidence>
<dbReference type="SUPFAM" id="SSF141868">
    <property type="entry name" value="EAL domain-like"/>
    <property type="match status" value="1"/>
</dbReference>
<proteinExistence type="predicted"/>
<dbReference type="Pfam" id="PF00563">
    <property type="entry name" value="EAL"/>
    <property type="match status" value="1"/>
</dbReference>
<feature type="modified residue" description="4-aspartylphosphate" evidence="1">
    <location>
        <position position="61"/>
    </location>
</feature>
<protein>
    <submittedName>
        <fullName evidence="5">EAL domain-containing protein</fullName>
    </submittedName>
</protein>
<dbReference type="Proteomes" id="UP000570851">
    <property type="component" value="Unassembled WGS sequence"/>
</dbReference>
<dbReference type="Gene3D" id="3.20.20.450">
    <property type="entry name" value="EAL domain"/>
    <property type="match status" value="1"/>
</dbReference>
<dbReference type="SUPFAM" id="SSF55073">
    <property type="entry name" value="Nucleotide cyclase"/>
    <property type="match status" value="1"/>
</dbReference>
<dbReference type="GeneID" id="58722770"/>
<evidence type="ECO:0000313" key="6">
    <source>
        <dbReference type="Proteomes" id="UP000570851"/>
    </source>
</evidence>
<dbReference type="InterPro" id="IPR001789">
    <property type="entry name" value="Sig_transdc_resp-reg_receiver"/>
</dbReference>
<dbReference type="InterPro" id="IPR043128">
    <property type="entry name" value="Rev_trsase/Diguanyl_cyclase"/>
</dbReference>
<evidence type="ECO:0000313" key="5">
    <source>
        <dbReference type="EMBL" id="MBC1303056.1"/>
    </source>
</evidence>
<dbReference type="InterPro" id="IPR000160">
    <property type="entry name" value="GGDEF_dom"/>
</dbReference>
<dbReference type="InterPro" id="IPR035919">
    <property type="entry name" value="EAL_sf"/>
</dbReference>
<organism evidence="5 6">
    <name type="scientific">Trichormus variabilis N2B</name>
    <dbReference type="NCBI Taxonomy" id="2681315"/>
    <lineage>
        <taxon>Bacteria</taxon>
        <taxon>Bacillati</taxon>
        <taxon>Cyanobacteriota</taxon>
        <taxon>Cyanophyceae</taxon>
        <taxon>Nostocales</taxon>
        <taxon>Nostocaceae</taxon>
        <taxon>Trichormus</taxon>
    </lineage>
</organism>
<dbReference type="RefSeq" id="WP_011317019.1">
    <property type="nucleotide sequence ID" value="NZ_JACKZP010000050.1"/>
</dbReference>
<dbReference type="SMART" id="SM00448">
    <property type="entry name" value="REC"/>
    <property type="match status" value="1"/>
</dbReference>
<dbReference type="PROSITE" id="PS50110">
    <property type="entry name" value="RESPONSE_REGULATORY"/>
    <property type="match status" value="1"/>
</dbReference>
<dbReference type="PANTHER" id="PTHR33121:SF70">
    <property type="entry name" value="SIGNALING PROTEIN YKOW"/>
    <property type="match status" value="1"/>
</dbReference>
<dbReference type="SMART" id="SM00267">
    <property type="entry name" value="GGDEF"/>
    <property type="match status" value="1"/>
</dbReference>
<reference evidence="5 6" key="1">
    <citation type="submission" date="2019-11" db="EMBL/GenBank/DDBJ databases">
        <title>Comparison of genomes from free-living endosymbiotic cyanobacteria isolated from Azolla.</title>
        <authorList>
            <person name="Thiel T."/>
            <person name="Pratte B."/>
        </authorList>
    </citation>
    <scope>NUCLEOTIDE SEQUENCE [LARGE SCALE GENOMIC DNA]</scope>
    <source>
        <strain evidence="5 6">N2B</strain>
    </source>
</reference>
<dbReference type="CDD" id="cd01948">
    <property type="entry name" value="EAL"/>
    <property type="match status" value="1"/>
</dbReference>
<keyword evidence="6" id="KW-1185">Reference proteome</keyword>
<feature type="domain" description="EAL" evidence="3">
    <location>
        <begin position="353"/>
        <end position="609"/>
    </location>
</feature>
<dbReference type="Gene3D" id="3.40.50.2300">
    <property type="match status" value="1"/>
</dbReference>
<dbReference type="InterPro" id="IPR029787">
    <property type="entry name" value="Nucleotide_cyclase"/>
</dbReference>
<dbReference type="Pfam" id="PF00072">
    <property type="entry name" value="Response_reg"/>
    <property type="match status" value="1"/>
</dbReference>
<name>A0ABR6SA53_ANAVA</name>